<evidence type="ECO:0000259" key="9">
    <source>
        <dbReference type="Pfam" id="PF02784"/>
    </source>
</evidence>
<feature type="binding site" evidence="5">
    <location>
        <position position="369"/>
    </location>
    <ligand>
        <name>substrate</name>
    </ligand>
</feature>
<dbReference type="AlphaFoldDB" id="A0A1U9KFY8"/>
<dbReference type="KEGG" id="aace:A0U92_07425"/>
<evidence type="ECO:0000256" key="5">
    <source>
        <dbReference type="HAMAP-Rule" id="MF_02120"/>
    </source>
</evidence>
<dbReference type="PANTHER" id="PTHR43727:SF2">
    <property type="entry name" value="GROUP IV DECARBOXYLASE"/>
    <property type="match status" value="1"/>
</dbReference>
<dbReference type="RefSeq" id="WP_077812679.1">
    <property type="nucleotide sequence ID" value="NZ_CP014692.1"/>
</dbReference>
<dbReference type="PROSITE" id="PS00879">
    <property type="entry name" value="ODR_DC_2_2"/>
    <property type="match status" value="1"/>
</dbReference>
<dbReference type="PRINTS" id="PR01181">
    <property type="entry name" value="DAPDCRBXLASE"/>
</dbReference>
<feature type="binding site" evidence="5">
    <location>
        <position position="340"/>
    </location>
    <ligand>
        <name>substrate</name>
    </ligand>
</feature>
<keyword evidence="4 5" id="KW-0456">Lyase</keyword>
<comment type="similarity">
    <text evidence="5">Belongs to the Orn/Lys/Arg decarboxylase class-II family. LysA subfamily.</text>
</comment>
<protein>
    <recommendedName>
        <fullName evidence="5 6">Diaminopimelate decarboxylase</fullName>
        <shortName evidence="5">DAP decarboxylase</shortName>
        <shortName evidence="5">DAPDC</shortName>
        <ecNumber evidence="5 6">4.1.1.20</ecNumber>
    </recommendedName>
</protein>
<comment type="catalytic activity">
    <reaction evidence="5 8">
        <text>meso-2,6-diaminopimelate + H(+) = L-lysine + CO2</text>
        <dbReference type="Rhea" id="RHEA:15101"/>
        <dbReference type="ChEBI" id="CHEBI:15378"/>
        <dbReference type="ChEBI" id="CHEBI:16526"/>
        <dbReference type="ChEBI" id="CHEBI:32551"/>
        <dbReference type="ChEBI" id="CHEBI:57791"/>
        <dbReference type="EC" id="4.1.1.20"/>
    </reaction>
</comment>
<keyword evidence="5" id="KW-0028">Amino-acid biosynthesis</keyword>
<dbReference type="OrthoDB" id="9802241at2"/>
<dbReference type="STRING" id="435.A0U92_07425"/>
<feature type="binding site" evidence="5">
    <location>
        <begin position="296"/>
        <end position="299"/>
    </location>
    <ligand>
        <name>pyridoxal 5'-phosphate</name>
        <dbReference type="ChEBI" id="CHEBI:597326"/>
    </ligand>
</feature>
<evidence type="ECO:0000256" key="4">
    <source>
        <dbReference type="ARBA" id="ARBA00023239"/>
    </source>
</evidence>
<dbReference type="GO" id="GO:0008836">
    <property type="term" value="F:diaminopimelate decarboxylase activity"/>
    <property type="evidence" value="ECO:0007669"/>
    <property type="project" value="UniProtKB-UniRule"/>
</dbReference>
<dbReference type="Proteomes" id="UP000188937">
    <property type="component" value="Chromosome"/>
</dbReference>
<dbReference type="PRINTS" id="PR01179">
    <property type="entry name" value="ODADCRBXLASE"/>
</dbReference>
<dbReference type="InterPro" id="IPR029066">
    <property type="entry name" value="PLP-binding_barrel"/>
</dbReference>
<evidence type="ECO:0000256" key="6">
    <source>
        <dbReference type="NCBIfam" id="TIGR01048"/>
    </source>
</evidence>
<feature type="binding site" evidence="5">
    <location>
        <position position="262"/>
    </location>
    <ligand>
        <name>pyridoxal 5'-phosphate</name>
        <dbReference type="ChEBI" id="CHEBI:597326"/>
    </ligand>
</feature>
<dbReference type="GO" id="GO:0009089">
    <property type="term" value="P:lysine biosynthetic process via diaminopimelate"/>
    <property type="evidence" value="ECO:0007669"/>
    <property type="project" value="UniProtKB-UniRule"/>
</dbReference>
<dbReference type="UniPathway" id="UPA00034">
    <property type="reaction ID" value="UER00027"/>
</dbReference>
<dbReference type="SUPFAM" id="SSF50621">
    <property type="entry name" value="Alanine racemase C-terminal domain-like"/>
    <property type="match status" value="1"/>
</dbReference>
<dbReference type="InterPro" id="IPR022653">
    <property type="entry name" value="De-COase2_pyr-phos_BS"/>
</dbReference>
<evidence type="ECO:0000256" key="2">
    <source>
        <dbReference type="ARBA" id="ARBA00022793"/>
    </source>
</evidence>
<evidence type="ECO:0000313" key="11">
    <source>
        <dbReference type="Proteomes" id="UP000188937"/>
    </source>
</evidence>
<evidence type="ECO:0000256" key="1">
    <source>
        <dbReference type="ARBA" id="ARBA00001933"/>
    </source>
</evidence>
<dbReference type="EMBL" id="CP014692">
    <property type="protein sequence ID" value="AQS84637.1"/>
    <property type="molecule type" value="Genomic_DNA"/>
</dbReference>
<evidence type="ECO:0000313" key="10">
    <source>
        <dbReference type="EMBL" id="AQS84637.1"/>
    </source>
</evidence>
<feature type="domain" description="Orn/DAP/Arg decarboxylase 2 N-terminal" evidence="9">
    <location>
        <begin position="60"/>
        <end position="303"/>
    </location>
</feature>
<dbReference type="PANTHER" id="PTHR43727">
    <property type="entry name" value="DIAMINOPIMELATE DECARBOXYLASE"/>
    <property type="match status" value="1"/>
</dbReference>
<keyword evidence="11" id="KW-1185">Reference proteome</keyword>
<evidence type="ECO:0000256" key="7">
    <source>
        <dbReference type="PIRSR" id="PIRSR600183-50"/>
    </source>
</evidence>
<dbReference type="InterPro" id="IPR000183">
    <property type="entry name" value="Orn/DAP/Arg_de-COase"/>
</dbReference>
<feature type="binding site" evidence="5">
    <location>
        <position position="299"/>
    </location>
    <ligand>
        <name>substrate</name>
    </ligand>
</feature>
<feature type="active site" description="Proton donor" evidence="7">
    <location>
        <position position="368"/>
    </location>
</feature>
<dbReference type="InterPro" id="IPR022644">
    <property type="entry name" value="De-COase2_N"/>
</dbReference>
<dbReference type="Gene3D" id="3.20.20.10">
    <property type="entry name" value="Alanine racemase"/>
    <property type="match status" value="1"/>
</dbReference>
<keyword evidence="3 5" id="KW-0663">Pyridoxal phosphate</keyword>
<feature type="binding site" evidence="5">
    <location>
        <position position="336"/>
    </location>
    <ligand>
        <name>substrate</name>
    </ligand>
</feature>
<proteinExistence type="inferred from homology"/>
<dbReference type="InterPro" id="IPR009006">
    <property type="entry name" value="Ala_racemase/Decarboxylase_C"/>
</dbReference>
<organism evidence="10 11">
    <name type="scientific">Acetobacter aceti</name>
    <dbReference type="NCBI Taxonomy" id="435"/>
    <lineage>
        <taxon>Bacteria</taxon>
        <taxon>Pseudomonadati</taxon>
        <taxon>Pseudomonadota</taxon>
        <taxon>Alphaproteobacteria</taxon>
        <taxon>Acetobacterales</taxon>
        <taxon>Acetobacteraceae</taxon>
        <taxon>Acetobacter</taxon>
        <taxon>Acetobacter subgen. Acetobacter</taxon>
    </lineage>
</organism>
<dbReference type="HAMAP" id="MF_02120">
    <property type="entry name" value="LysA"/>
    <property type="match status" value="1"/>
</dbReference>
<feature type="modified residue" description="N6-(pyridoxal phosphate)lysine" evidence="5 7">
    <location>
        <position position="83"/>
    </location>
</feature>
<keyword evidence="5 8" id="KW-0457">Lysine biosynthesis</keyword>
<dbReference type="SUPFAM" id="SSF51419">
    <property type="entry name" value="PLP-binding barrel"/>
    <property type="match status" value="1"/>
</dbReference>
<dbReference type="FunFam" id="3.20.20.10:FF:000003">
    <property type="entry name" value="Diaminopimelate decarboxylase"/>
    <property type="match status" value="1"/>
</dbReference>
<feature type="binding site" evidence="5">
    <location>
        <position position="397"/>
    </location>
    <ligand>
        <name>substrate</name>
    </ligand>
</feature>
<comment type="pathway">
    <text evidence="5 8">Amino-acid biosynthesis; L-lysine biosynthesis via DAP pathway; L-lysine from DL-2,6-diaminopimelate: step 1/1.</text>
</comment>
<comment type="function">
    <text evidence="5">Specifically catalyzes the decarboxylation of meso-diaminopimelate (meso-DAP) to L-lysine.</text>
</comment>
<sequence>MADQTVFTTPDPTVRELLATHSNLSLDVRSGLMLDGVPLQAIADEIGTPCWVMSADTLRKRAAKLHNAMKSAGLSVSTHFAVKSNDHLAVLSIVSQAGMGADVVSGGELIKARKAGIPASRIVFSGVGKTDAELRLALQEGIAQINVESAEELEILSGVASSMGREIDVALRVNPDVDAKTHAKITTGVAGNKFGIPYDEALGLYRLASELSGLRPVGYAVHIGSQILTMEPYRAAYGRIAELVRVTRQAGLPVTVVDCGGGLGICYRDEGEGSPEALAGVIRSELGDLDVHLAIEPGRWIAAPAGVLLASVILRKKVTEGSPFIILDAAMNDLLRPSLYEAWHGILPLSAHDAVLAPEEACVVGPVCETGDTFAQDRSLPPLQRGARVAILDTGAYGAVMSSTYNARPLAAEVLVDGDRWSVIRPRQKVEDLWANEILSEGMRVEA</sequence>
<keyword evidence="2 5" id="KW-0210">Decarboxylase</keyword>
<dbReference type="Gene3D" id="2.40.37.10">
    <property type="entry name" value="Lyase, Ornithine Decarboxylase, Chain A, domain 1"/>
    <property type="match status" value="1"/>
</dbReference>
<feature type="binding site" evidence="5">
    <location>
        <position position="397"/>
    </location>
    <ligand>
        <name>pyridoxal 5'-phosphate</name>
        <dbReference type="ChEBI" id="CHEBI:597326"/>
    </ligand>
</feature>
<comment type="cofactor">
    <cofactor evidence="1 5 7 8">
        <name>pyridoxal 5'-phosphate</name>
        <dbReference type="ChEBI" id="CHEBI:597326"/>
    </cofactor>
</comment>
<dbReference type="InterPro" id="IPR022657">
    <property type="entry name" value="De-COase2_CS"/>
</dbReference>
<evidence type="ECO:0000256" key="3">
    <source>
        <dbReference type="ARBA" id="ARBA00022898"/>
    </source>
</evidence>
<gene>
    <name evidence="5" type="primary">lysA</name>
    <name evidence="10" type="ORF">A0U92_07425</name>
</gene>
<dbReference type="CDD" id="cd06828">
    <property type="entry name" value="PLPDE_III_DapDC"/>
    <property type="match status" value="1"/>
</dbReference>
<dbReference type="GO" id="GO:0030170">
    <property type="term" value="F:pyridoxal phosphate binding"/>
    <property type="evidence" value="ECO:0007669"/>
    <property type="project" value="UniProtKB-UniRule"/>
</dbReference>
<dbReference type="Pfam" id="PF02784">
    <property type="entry name" value="Orn_Arg_deC_N"/>
    <property type="match status" value="1"/>
</dbReference>
<accession>A0A1U9KFY8</accession>
<dbReference type="eggNOG" id="COG0019">
    <property type="taxonomic scope" value="Bacteria"/>
</dbReference>
<dbReference type="InterPro" id="IPR002986">
    <property type="entry name" value="DAP_deCOOHase_LysA"/>
</dbReference>
<dbReference type="PROSITE" id="PS00878">
    <property type="entry name" value="ODR_DC_2_1"/>
    <property type="match status" value="1"/>
</dbReference>
<dbReference type="NCBIfam" id="TIGR01048">
    <property type="entry name" value="lysA"/>
    <property type="match status" value="1"/>
</dbReference>
<reference evidence="10 11" key="1">
    <citation type="submission" date="2016-03" db="EMBL/GenBank/DDBJ databases">
        <title>Acetic acid bacteria sequencing.</title>
        <authorList>
            <person name="Brandt J."/>
            <person name="Jakob F."/>
            <person name="Vogel R.F."/>
        </authorList>
    </citation>
    <scope>NUCLEOTIDE SEQUENCE [LARGE SCALE GENOMIC DNA]</scope>
    <source>
        <strain evidence="10 11">TMW2.1153</strain>
    </source>
</reference>
<dbReference type="EC" id="4.1.1.20" evidence="5 6"/>
<comment type="subunit">
    <text evidence="5">Homodimer.</text>
</comment>
<name>A0A1U9KFY8_ACEAC</name>
<evidence type="ECO:0000256" key="8">
    <source>
        <dbReference type="RuleBase" id="RU003738"/>
    </source>
</evidence>